<dbReference type="Pfam" id="PF22892">
    <property type="entry name" value="DSRM_MRPL44"/>
    <property type="match status" value="1"/>
</dbReference>
<feature type="domain" description="RNase III" evidence="8">
    <location>
        <begin position="66"/>
        <end position="234"/>
    </location>
</feature>
<protein>
    <recommendedName>
        <fullName evidence="7">Large ribosomal subunit protein mL44</fullName>
    </recommendedName>
</protein>
<evidence type="ECO:0000313" key="10">
    <source>
        <dbReference type="Proteomes" id="UP000054251"/>
    </source>
</evidence>
<dbReference type="AlphaFoldDB" id="A0A0V1PV81"/>
<evidence type="ECO:0000256" key="5">
    <source>
        <dbReference type="ARBA" id="ARBA00023274"/>
    </source>
</evidence>
<dbReference type="PANTHER" id="PTHR11207:SF32">
    <property type="entry name" value="LARGE RIBOSOMAL SUBUNIT PROTEIN ML44"/>
    <property type="match status" value="1"/>
</dbReference>
<dbReference type="OrthoDB" id="67027at2759"/>
<sequence>MLRLVSRVKVPHIALSRRVVASSYHTSRIDKSLKTEYDSVKDYGSYKNTIFTHRLPESTAQQSPPLVALHSRLNLPASFTLSTLSQALNLKKYDGLANNFGLNTLGKTLLSYYVSEHLLVKYPRLPMPIHNVAVDSYMGLNALFDIGKIWGIQVDTTSKLEKYLSQEPEFMQYGKLRFISEEFKNEVKESGVFELSEEEIASINKESNTYLSRETEAYASAVRSIIGGLYTHAGEEVTKQFIHDHILSRKLPLDQMFQFSKPTRELVRLCEKLNFTEPVEIRLIAETGRLSSHAIYVAGAFSGVEKLGEGVGSSLQEAKTRAVVNALMSYYLYSPVSQDGSEVKLPSDKNYKFEGIVGIGDVAI</sequence>
<dbReference type="SMART" id="SM00535">
    <property type="entry name" value="RIBOc"/>
    <property type="match status" value="1"/>
</dbReference>
<evidence type="ECO:0000259" key="8">
    <source>
        <dbReference type="PROSITE" id="PS50142"/>
    </source>
</evidence>
<dbReference type="GO" id="GO:0003735">
    <property type="term" value="F:structural constituent of ribosome"/>
    <property type="evidence" value="ECO:0007669"/>
    <property type="project" value="TreeGrafter"/>
</dbReference>
<evidence type="ECO:0000256" key="3">
    <source>
        <dbReference type="ARBA" id="ARBA00022980"/>
    </source>
</evidence>
<dbReference type="PANTHER" id="PTHR11207">
    <property type="entry name" value="RIBONUCLEASE III"/>
    <property type="match status" value="1"/>
</dbReference>
<dbReference type="Proteomes" id="UP000054251">
    <property type="component" value="Unassembled WGS sequence"/>
</dbReference>
<dbReference type="Gene3D" id="1.10.1520.10">
    <property type="entry name" value="Ribonuclease III domain"/>
    <property type="match status" value="1"/>
</dbReference>
<dbReference type="PROSITE" id="PS50142">
    <property type="entry name" value="RNASE_3_2"/>
    <property type="match status" value="1"/>
</dbReference>
<dbReference type="RefSeq" id="XP_015466075.1">
    <property type="nucleotide sequence ID" value="XM_015613097.1"/>
</dbReference>
<dbReference type="InterPro" id="IPR044443">
    <property type="entry name" value="Ribosomal_mL44_DSRM_fung"/>
</dbReference>
<keyword evidence="3" id="KW-0689">Ribosomal protein</keyword>
<dbReference type="GO" id="GO:0003725">
    <property type="term" value="F:double-stranded RNA binding"/>
    <property type="evidence" value="ECO:0007669"/>
    <property type="project" value="InterPro"/>
</dbReference>
<accession>A0A0V1PV81</accession>
<name>A0A0V1PV81_9ASCO</name>
<dbReference type="GO" id="GO:0004525">
    <property type="term" value="F:ribonuclease III activity"/>
    <property type="evidence" value="ECO:0007669"/>
    <property type="project" value="InterPro"/>
</dbReference>
<dbReference type="InterPro" id="IPR036389">
    <property type="entry name" value="RNase_III_sf"/>
</dbReference>
<keyword evidence="4" id="KW-0496">Mitochondrion</keyword>
<keyword evidence="10" id="KW-1185">Reference proteome</keyword>
<evidence type="ECO:0000256" key="2">
    <source>
        <dbReference type="ARBA" id="ARBA00022884"/>
    </source>
</evidence>
<evidence type="ECO:0000313" key="9">
    <source>
        <dbReference type="EMBL" id="KRZ99972.1"/>
    </source>
</evidence>
<comment type="caution">
    <text evidence="9">The sequence shown here is derived from an EMBL/GenBank/DDBJ whole genome shotgun (WGS) entry which is preliminary data.</text>
</comment>
<dbReference type="GO" id="GO:0005739">
    <property type="term" value="C:mitochondrion"/>
    <property type="evidence" value="ECO:0007669"/>
    <property type="project" value="TreeGrafter"/>
</dbReference>
<dbReference type="Gene3D" id="3.30.160.20">
    <property type="match status" value="1"/>
</dbReference>
<dbReference type="EMBL" id="LMYN01000110">
    <property type="protein sequence ID" value="KRZ99972.1"/>
    <property type="molecule type" value="Genomic_DNA"/>
</dbReference>
<comment type="similarity">
    <text evidence="6">Belongs to the ribonuclease III family. Mitochondrion-specific ribosomal protein mL44 subfamily.</text>
</comment>
<dbReference type="SUPFAM" id="SSF54768">
    <property type="entry name" value="dsRNA-binding domain-like"/>
    <property type="match status" value="1"/>
</dbReference>
<reference evidence="9 10" key="1">
    <citation type="submission" date="2015-11" db="EMBL/GenBank/DDBJ databases">
        <title>The genome of Debaryomyces fabryi.</title>
        <authorList>
            <person name="Tafer H."/>
            <person name="Lopandic K."/>
        </authorList>
    </citation>
    <scope>NUCLEOTIDE SEQUENCE [LARGE SCALE GENOMIC DNA]</scope>
    <source>
        <strain evidence="9 10">CBS 789</strain>
    </source>
</reference>
<comment type="subcellular location">
    <subcellularLocation>
        <location evidence="1">Mitochondrion</location>
    </subcellularLocation>
</comment>
<proteinExistence type="inferred from homology"/>
<evidence type="ECO:0000256" key="6">
    <source>
        <dbReference type="ARBA" id="ARBA00024034"/>
    </source>
</evidence>
<evidence type="ECO:0000256" key="4">
    <source>
        <dbReference type="ARBA" id="ARBA00023128"/>
    </source>
</evidence>
<dbReference type="CDD" id="cd19873">
    <property type="entry name" value="DSRM_MRPL3_like"/>
    <property type="match status" value="1"/>
</dbReference>
<evidence type="ECO:0000256" key="1">
    <source>
        <dbReference type="ARBA" id="ARBA00004173"/>
    </source>
</evidence>
<gene>
    <name evidence="9" type="ORF">AC631_04268</name>
</gene>
<dbReference type="InterPro" id="IPR000999">
    <property type="entry name" value="RNase_III_dom"/>
</dbReference>
<dbReference type="GO" id="GO:0006396">
    <property type="term" value="P:RNA processing"/>
    <property type="evidence" value="ECO:0007669"/>
    <property type="project" value="InterPro"/>
</dbReference>
<keyword evidence="2" id="KW-0694">RNA-binding</keyword>
<organism evidence="9 10">
    <name type="scientific">Debaryomyces fabryi</name>
    <dbReference type="NCBI Taxonomy" id="58627"/>
    <lineage>
        <taxon>Eukaryota</taxon>
        <taxon>Fungi</taxon>
        <taxon>Dikarya</taxon>
        <taxon>Ascomycota</taxon>
        <taxon>Saccharomycotina</taxon>
        <taxon>Pichiomycetes</taxon>
        <taxon>Debaryomycetaceae</taxon>
        <taxon>Debaryomyces</taxon>
    </lineage>
</organism>
<dbReference type="GeneID" id="26841277"/>
<keyword evidence="5" id="KW-0687">Ribonucleoprotein</keyword>
<evidence type="ECO:0000256" key="7">
    <source>
        <dbReference type="ARBA" id="ARBA00035187"/>
    </source>
</evidence>
<dbReference type="InterPro" id="IPR044444">
    <property type="entry name" value="Ribosomal_mL44_DSRM_metazoa"/>
</dbReference>
<dbReference type="SUPFAM" id="SSF69065">
    <property type="entry name" value="RNase III domain-like"/>
    <property type="match status" value="1"/>
</dbReference>